<dbReference type="EMBL" id="BJZV01000004">
    <property type="protein sequence ID" value="GEP09254.1"/>
    <property type="molecule type" value="Genomic_DNA"/>
</dbReference>
<dbReference type="AlphaFoldDB" id="A0A512JH23"/>
<sequence>MGSQTLAVDDGQSAQDWQTAIAIGFLALTWFGAALDRRGTILDRSSAASRMTDRSAVPLTDAELVREMLAHD</sequence>
<keyword evidence="3" id="KW-1185">Reference proteome</keyword>
<proteinExistence type="predicted"/>
<evidence type="ECO:0000313" key="2">
    <source>
        <dbReference type="EMBL" id="GEP09254.1"/>
    </source>
</evidence>
<gene>
    <name evidence="2" type="ORF">MGN01_10990</name>
</gene>
<protein>
    <submittedName>
        <fullName evidence="2">Uncharacterized protein</fullName>
    </submittedName>
</protein>
<dbReference type="Proteomes" id="UP000321750">
    <property type="component" value="Unassembled WGS sequence"/>
</dbReference>
<keyword evidence="1" id="KW-1133">Transmembrane helix</keyword>
<evidence type="ECO:0000256" key="1">
    <source>
        <dbReference type="SAM" id="Phobius"/>
    </source>
</evidence>
<reference evidence="2 3" key="1">
    <citation type="submission" date="2019-07" db="EMBL/GenBank/DDBJ databases">
        <title>Whole genome shotgun sequence of Methylobacterium gnaphalii NBRC 107716.</title>
        <authorList>
            <person name="Hosoyama A."/>
            <person name="Uohara A."/>
            <person name="Ohji S."/>
            <person name="Ichikawa N."/>
        </authorList>
    </citation>
    <scope>NUCLEOTIDE SEQUENCE [LARGE SCALE GENOMIC DNA]</scope>
    <source>
        <strain evidence="2 3">NBRC 107716</strain>
    </source>
</reference>
<accession>A0A512JH23</accession>
<dbReference type="RefSeq" id="WP_147045570.1">
    <property type="nucleotide sequence ID" value="NZ_BJZV01000004.1"/>
</dbReference>
<comment type="caution">
    <text evidence="2">The sequence shown here is derived from an EMBL/GenBank/DDBJ whole genome shotgun (WGS) entry which is preliminary data.</text>
</comment>
<evidence type="ECO:0000313" key="3">
    <source>
        <dbReference type="Proteomes" id="UP000321750"/>
    </source>
</evidence>
<keyword evidence="1" id="KW-0812">Transmembrane</keyword>
<feature type="transmembrane region" description="Helical" evidence="1">
    <location>
        <begin position="17"/>
        <end position="35"/>
    </location>
</feature>
<organism evidence="2 3">
    <name type="scientific">Methylobacterium gnaphalii</name>
    <dbReference type="NCBI Taxonomy" id="1010610"/>
    <lineage>
        <taxon>Bacteria</taxon>
        <taxon>Pseudomonadati</taxon>
        <taxon>Pseudomonadota</taxon>
        <taxon>Alphaproteobacteria</taxon>
        <taxon>Hyphomicrobiales</taxon>
        <taxon>Methylobacteriaceae</taxon>
        <taxon>Methylobacterium</taxon>
    </lineage>
</organism>
<name>A0A512JH23_9HYPH</name>
<keyword evidence="1" id="KW-0472">Membrane</keyword>